<protein>
    <recommendedName>
        <fullName evidence="8">Protein kinase domain-containing protein</fullName>
    </recommendedName>
</protein>
<keyword evidence="10" id="KW-1185">Reference proteome</keyword>
<feature type="domain" description="Protein kinase" evidence="8">
    <location>
        <begin position="195"/>
        <end position="558"/>
    </location>
</feature>
<evidence type="ECO:0000256" key="4">
    <source>
        <dbReference type="ARBA" id="ARBA00022777"/>
    </source>
</evidence>
<dbReference type="PROSITE" id="PS00108">
    <property type="entry name" value="PROTEIN_KINASE_ST"/>
    <property type="match status" value="1"/>
</dbReference>
<feature type="binding site" evidence="6">
    <location>
        <position position="223"/>
    </location>
    <ligand>
        <name>ATP</name>
        <dbReference type="ChEBI" id="CHEBI:30616"/>
    </ligand>
</feature>
<proteinExistence type="predicted"/>
<name>A0ABC9B5L2_9POAL</name>
<dbReference type="PANTHER" id="PTHR46146:SF7">
    <property type="entry name" value="OS11G0664000 PROTEIN"/>
    <property type="match status" value="1"/>
</dbReference>
<dbReference type="SUPFAM" id="SSF56112">
    <property type="entry name" value="Protein kinase-like (PK-like)"/>
    <property type="match status" value="1"/>
</dbReference>
<dbReference type="Proteomes" id="UP001497457">
    <property type="component" value="Chromosome 24b"/>
</dbReference>
<feature type="region of interest" description="Disordered" evidence="7">
    <location>
        <begin position="433"/>
        <end position="481"/>
    </location>
</feature>
<keyword evidence="3 6" id="KW-0547">Nucleotide-binding</keyword>
<dbReference type="FunFam" id="3.30.200.20:FF:000039">
    <property type="entry name" value="receptor-like protein kinase FERONIA"/>
    <property type="match status" value="1"/>
</dbReference>
<feature type="compositionally biased region" description="Basic and acidic residues" evidence="7">
    <location>
        <begin position="451"/>
        <end position="463"/>
    </location>
</feature>
<organism evidence="9 10">
    <name type="scientific">Urochloa decumbens</name>
    <dbReference type="NCBI Taxonomy" id="240449"/>
    <lineage>
        <taxon>Eukaryota</taxon>
        <taxon>Viridiplantae</taxon>
        <taxon>Streptophyta</taxon>
        <taxon>Embryophyta</taxon>
        <taxon>Tracheophyta</taxon>
        <taxon>Spermatophyta</taxon>
        <taxon>Magnoliopsida</taxon>
        <taxon>Liliopsida</taxon>
        <taxon>Poales</taxon>
        <taxon>Poaceae</taxon>
        <taxon>PACMAD clade</taxon>
        <taxon>Panicoideae</taxon>
        <taxon>Panicodae</taxon>
        <taxon>Paniceae</taxon>
        <taxon>Melinidinae</taxon>
        <taxon>Urochloa</taxon>
    </lineage>
</organism>
<evidence type="ECO:0000256" key="3">
    <source>
        <dbReference type="ARBA" id="ARBA00022741"/>
    </source>
</evidence>
<accession>A0ABC9B5L2</accession>
<evidence type="ECO:0000256" key="1">
    <source>
        <dbReference type="ARBA" id="ARBA00022527"/>
    </source>
</evidence>
<evidence type="ECO:0000256" key="6">
    <source>
        <dbReference type="PROSITE-ProRule" id="PRU10141"/>
    </source>
</evidence>
<evidence type="ECO:0000259" key="8">
    <source>
        <dbReference type="PROSITE" id="PS50011"/>
    </source>
</evidence>
<dbReference type="SMART" id="SM00220">
    <property type="entry name" value="S_TKc"/>
    <property type="match status" value="1"/>
</dbReference>
<feature type="compositionally biased region" description="Basic and acidic residues" evidence="7">
    <location>
        <begin position="433"/>
        <end position="442"/>
    </location>
</feature>
<evidence type="ECO:0000256" key="2">
    <source>
        <dbReference type="ARBA" id="ARBA00022679"/>
    </source>
</evidence>
<gene>
    <name evidence="9" type="ORF">URODEC1_LOCUS61419</name>
</gene>
<feature type="compositionally biased region" description="Acidic residues" evidence="7">
    <location>
        <begin position="464"/>
        <end position="476"/>
    </location>
</feature>
<dbReference type="Pfam" id="PF19584">
    <property type="entry name" value="MCAfunc"/>
    <property type="match status" value="1"/>
</dbReference>
<keyword evidence="4" id="KW-0418">Kinase</keyword>
<dbReference type="InterPro" id="IPR008271">
    <property type="entry name" value="Ser/Thr_kinase_AS"/>
</dbReference>
<dbReference type="InterPro" id="IPR017441">
    <property type="entry name" value="Protein_kinase_ATP_BS"/>
</dbReference>
<dbReference type="Gene3D" id="1.20.930.20">
    <property type="entry name" value="Adaptor protein Cbl, N-terminal domain"/>
    <property type="match status" value="1"/>
</dbReference>
<dbReference type="EMBL" id="OZ075134">
    <property type="protein sequence ID" value="CAL4993132.1"/>
    <property type="molecule type" value="Genomic_DNA"/>
</dbReference>
<evidence type="ECO:0000313" key="10">
    <source>
        <dbReference type="Proteomes" id="UP001497457"/>
    </source>
</evidence>
<dbReference type="GO" id="GO:0005524">
    <property type="term" value="F:ATP binding"/>
    <property type="evidence" value="ECO:0007669"/>
    <property type="project" value="UniProtKB-UniRule"/>
</dbReference>
<keyword evidence="2" id="KW-0808">Transferase</keyword>
<dbReference type="InterPro" id="IPR036537">
    <property type="entry name" value="Adaptor_Cbl_N_dom_sf"/>
</dbReference>
<evidence type="ECO:0000256" key="5">
    <source>
        <dbReference type="ARBA" id="ARBA00022840"/>
    </source>
</evidence>
<reference evidence="9" key="1">
    <citation type="submission" date="2024-10" db="EMBL/GenBank/DDBJ databases">
        <authorList>
            <person name="Ryan C."/>
        </authorList>
    </citation>
    <scope>NUCLEOTIDE SEQUENCE [LARGE SCALE GENOMIC DNA]</scope>
</reference>
<dbReference type="Gene3D" id="1.10.510.10">
    <property type="entry name" value="Transferase(Phosphotransferase) domain 1"/>
    <property type="match status" value="1"/>
</dbReference>
<dbReference type="CDD" id="cd21037">
    <property type="entry name" value="MLKL_NTD"/>
    <property type="match status" value="1"/>
</dbReference>
<dbReference type="GO" id="GO:0004674">
    <property type="term" value="F:protein serine/threonine kinase activity"/>
    <property type="evidence" value="ECO:0007669"/>
    <property type="project" value="UniProtKB-KW"/>
</dbReference>
<dbReference type="Pfam" id="PF00069">
    <property type="entry name" value="Pkinase"/>
    <property type="match status" value="1"/>
</dbReference>
<sequence>MWNVLGQAATVAQLVGADIGGLITMIIQAAITAQQNKKECEQLARRVFTIGELLQHLDLEVLRRPEIRRPLAGLDDTLREAHELVMACQDKSAMYRLVLAGRQAERFRDVQSRIDSYLLLFPVISHIDITRRLDRIYNILLPDDMTTGPSTSSVLSSLPQTAVQGSQDTPKVDWKKLQDVKVFTFKELAKATNNFSPRMKIGQGGFGCVYMGWLPDGREVAIKRLDRGSTQGINEFNAEVTILHSVSHKHIVRLFGYCVPREKSQLCPKFLKKLLKKNERQECLLVYEFTENRSLDIHLHDRKSSSPVTASWKMRIEILLGVSRAIEYLQSYAERPVIHRDVKLSNILLDASWAPRLADFGLALTWEGRDHEDGPAGAIGYIAPEYISTGNLNPKIDVYSFGVVMLEVLTGKRPYFSFSCEEWENKREACEDEEKRGAREEVREECEEEEQQRHEWKEKKETDEREEEDITEEEPDEQTRERAKKNFAGHVILVGFAVTLIEAGELCKVLDRRPAAEPTPRQLEAVELVAQAAVRCVSLDWEARPSISEVVATLETALELTRCDG</sequence>
<keyword evidence="5 6" id="KW-0067">ATP-binding</keyword>
<dbReference type="InterPro" id="IPR045766">
    <property type="entry name" value="MCAfunc"/>
</dbReference>
<dbReference type="PANTHER" id="PTHR46146">
    <property type="entry name" value="SERINE/THREONINE-PROTEIN KINASE-LIKE PROTEIN CCR4"/>
    <property type="match status" value="1"/>
</dbReference>
<keyword evidence="1" id="KW-0723">Serine/threonine-protein kinase</keyword>
<dbReference type="InterPro" id="IPR000719">
    <property type="entry name" value="Prot_kinase_dom"/>
</dbReference>
<evidence type="ECO:0000313" key="9">
    <source>
        <dbReference type="EMBL" id="CAL4993132.1"/>
    </source>
</evidence>
<dbReference type="InterPro" id="IPR011009">
    <property type="entry name" value="Kinase-like_dom_sf"/>
</dbReference>
<dbReference type="PROSITE" id="PS00107">
    <property type="entry name" value="PROTEIN_KINASE_ATP"/>
    <property type="match status" value="1"/>
</dbReference>
<dbReference type="Gene3D" id="3.30.200.20">
    <property type="entry name" value="Phosphorylase Kinase, domain 1"/>
    <property type="match status" value="1"/>
</dbReference>
<dbReference type="InterPro" id="IPR059179">
    <property type="entry name" value="MLKL-like_MCAfunc"/>
</dbReference>
<evidence type="ECO:0000256" key="7">
    <source>
        <dbReference type="SAM" id="MobiDB-lite"/>
    </source>
</evidence>
<dbReference type="AlphaFoldDB" id="A0ABC9B5L2"/>
<dbReference type="PROSITE" id="PS50011">
    <property type="entry name" value="PROTEIN_KINASE_DOM"/>
    <property type="match status" value="1"/>
</dbReference>